<comment type="caution">
    <text evidence="1">The sequence shown here is derived from an EMBL/GenBank/DDBJ whole genome shotgun (WGS) entry which is preliminary data.</text>
</comment>
<name>A0A645BHS3_9ZZZZ</name>
<organism evidence="1">
    <name type="scientific">bioreactor metagenome</name>
    <dbReference type="NCBI Taxonomy" id="1076179"/>
    <lineage>
        <taxon>unclassified sequences</taxon>
        <taxon>metagenomes</taxon>
        <taxon>ecological metagenomes</taxon>
    </lineage>
</organism>
<sequence>MWAYWLFIDKNISLTMSVRQRLVLENTVFLKNREDLAGRGGDLG</sequence>
<evidence type="ECO:0000313" key="1">
    <source>
        <dbReference type="EMBL" id="MPM65019.1"/>
    </source>
</evidence>
<dbReference type="EMBL" id="VSSQ01020284">
    <property type="protein sequence ID" value="MPM65019.1"/>
    <property type="molecule type" value="Genomic_DNA"/>
</dbReference>
<accession>A0A645BHS3</accession>
<gene>
    <name evidence="1" type="ORF">SDC9_111911</name>
</gene>
<reference evidence="1" key="1">
    <citation type="submission" date="2019-08" db="EMBL/GenBank/DDBJ databases">
        <authorList>
            <person name="Kucharzyk K."/>
            <person name="Murdoch R.W."/>
            <person name="Higgins S."/>
            <person name="Loffler F."/>
        </authorList>
    </citation>
    <scope>NUCLEOTIDE SEQUENCE</scope>
</reference>
<dbReference type="AlphaFoldDB" id="A0A645BHS3"/>
<protein>
    <submittedName>
        <fullName evidence="1">Uncharacterized protein</fullName>
    </submittedName>
</protein>
<proteinExistence type="predicted"/>